<dbReference type="RefSeq" id="WP_011243953.1">
    <property type="nucleotide sequence ID" value="NC_006576.1"/>
</dbReference>
<sequence length="477" mass="52901">MNQKLSRYPKSSWAYVVIACPIAIALIFSSPVKAKLPLGDRLTWGNAVTETSPAYRQALNQAKTFRMPAEFEPITSIWMAYPTYENQAGYPSQTVQKAMVKAIAPTVKIDFLLNEPEEKVIINGWLKTAGIPASQVRYHLVPHEDLWIRDMGPIFAVNADQTQVVDFGFNAWSYLAATDPAAMTDEQVDRKVAGDLDLPILRSSLISEGGNREFNGKGTLMLTEAVELQRNPGLTKEKIETELKRVFNLKKVIWLQEGVIDDELSYRGKLPDGSLTVLATGGHIDEYARFVDSNTILLAEVTAEERASDPLAAINYQRLEENLKILQAATDQDGKPFRIVRIPAAKPIYVNMTKEDAVFQALQELTFEDGTVIQDDDQIKTILAASYLNFVIANDVVIVPRYWQPDRNLEYQQKDQAALAAFQSVFPNKKIVAINPENINAGGGGMHCIVQQQAVVDAVARSLSTGAGDRSKSRSNL</sequence>
<keyword evidence="2" id="KW-1133">Transmembrane helix</keyword>
<dbReference type="SUPFAM" id="SSF55909">
    <property type="entry name" value="Pentein"/>
    <property type="match status" value="1"/>
</dbReference>
<dbReference type="GO" id="GO:0004668">
    <property type="term" value="F:protein-arginine deiminase activity"/>
    <property type="evidence" value="ECO:0007669"/>
    <property type="project" value="InterPro"/>
</dbReference>
<gene>
    <name evidence="3" type="ordered locus">syc1643_d</name>
</gene>
<protein>
    <recommendedName>
        <fullName evidence="5">Agmatine deiminase</fullName>
    </recommendedName>
</protein>
<feature type="transmembrane region" description="Helical" evidence="2">
    <location>
        <begin position="12"/>
        <end position="32"/>
    </location>
</feature>
<proteinExistence type="predicted"/>
<dbReference type="PANTHER" id="PTHR31377:SF0">
    <property type="entry name" value="AGMATINE DEIMINASE-RELATED"/>
    <property type="match status" value="1"/>
</dbReference>
<accession>A0A0H3K462</accession>
<evidence type="ECO:0000313" key="3">
    <source>
        <dbReference type="EMBL" id="BAD79833.1"/>
    </source>
</evidence>
<name>A0A0H3K462_SYNP6</name>
<keyword evidence="1" id="KW-0378">Hydrolase</keyword>
<dbReference type="Proteomes" id="UP000001175">
    <property type="component" value="Chromosome"/>
</dbReference>
<dbReference type="InterPro" id="IPR007466">
    <property type="entry name" value="Peptidyl-Arg-deiminase_porph"/>
</dbReference>
<dbReference type="GO" id="GO:0047632">
    <property type="term" value="F:agmatine deiminase activity"/>
    <property type="evidence" value="ECO:0007669"/>
    <property type="project" value="TreeGrafter"/>
</dbReference>
<evidence type="ECO:0000256" key="2">
    <source>
        <dbReference type="SAM" id="Phobius"/>
    </source>
</evidence>
<evidence type="ECO:0000313" key="4">
    <source>
        <dbReference type="Proteomes" id="UP000001175"/>
    </source>
</evidence>
<keyword evidence="2" id="KW-0472">Membrane</keyword>
<dbReference type="Gene3D" id="3.75.10.10">
    <property type="entry name" value="L-arginine/glycine Amidinotransferase, Chain A"/>
    <property type="match status" value="1"/>
</dbReference>
<dbReference type="Pfam" id="PF04371">
    <property type="entry name" value="PAD_porph"/>
    <property type="match status" value="1"/>
</dbReference>
<dbReference type="eggNOG" id="COG2957">
    <property type="taxonomic scope" value="Bacteria"/>
</dbReference>
<dbReference type="EMBL" id="AP008231">
    <property type="protein sequence ID" value="BAD79833.1"/>
    <property type="molecule type" value="Genomic_DNA"/>
</dbReference>
<evidence type="ECO:0000256" key="1">
    <source>
        <dbReference type="ARBA" id="ARBA00022801"/>
    </source>
</evidence>
<reference evidence="3 4" key="1">
    <citation type="journal article" date="2007" name="Photosyn. Res.">
        <title>Complete nucleotide sequence of the freshwater unicellular cyanobacterium Synechococcus elongatus PCC 6301 chromosome: gene content and organization.</title>
        <authorList>
            <person name="Sugita C."/>
            <person name="Ogata K."/>
            <person name="Shikata M."/>
            <person name="Jikuya H."/>
            <person name="Takano J."/>
            <person name="Furumichi M."/>
            <person name="Kanehisa M."/>
            <person name="Omata T."/>
            <person name="Sugiura M."/>
            <person name="Sugita M."/>
        </authorList>
    </citation>
    <scope>NUCLEOTIDE SEQUENCE [LARGE SCALE GENOMIC DNA]</scope>
    <source>
        <strain evidence="4">ATCC 27144 / PCC 6301 / SAUG 1402/1</strain>
    </source>
</reference>
<dbReference type="PANTHER" id="PTHR31377">
    <property type="entry name" value="AGMATINE DEIMINASE-RELATED"/>
    <property type="match status" value="1"/>
</dbReference>
<keyword evidence="2" id="KW-0812">Transmembrane</keyword>
<organism evidence="3 4">
    <name type="scientific">Synechococcus sp. (strain ATCC 27144 / PCC 6301 / SAUG 1402/1)</name>
    <name type="common">Anacystis nidulans</name>
    <dbReference type="NCBI Taxonomy" id="269084"/>
    <lineage>
        <taxon>Bacteria</taxon>
        <taxon>Bacillati</taxon>
        <taxon>Cyanobacteriota</taxon>
        <taxon>Cyanophyceae</taxon>
        <taxon>Synechococcales</taxon>
        <taxon>Synechococcaceae</taxon>
        <taxon>Synechococcus</taxon>
    </lineage>
</organism>
<evidence type="ECO:0008006" key="5">
    <source>
        <dbReference type="Google" id="ProtNLM"/>
    </source>
</evidence>
<dbReference type="GO" id="GO:0009446">
    <property type="term" value="P:putrescine biosynthetic process"/>
    <property type="evidence" value="ECO:0007669"/>
    <property type="project" value="InterPro"/>
</dbReference>
<dbReference type="AlphaFoldDB" id="A0A0H3K462"/>
<dbReference type="KEGG" id="syc:syc1643_d"/>